<sequence>MLTPRPPSLTRLLRADLTILRHPSRTSLPLRTPVKIARSLPLAAAALAALLAVGVNTAFSACDPKPDGTWMHCHHCQNQVTAGAGVLALVWGSSAFVSNRALRAGLQALGVIGAAVVFLLPGVICPLCMMETMRCRTVFLPFTRIMSVLIAGTGVTSLVTTLRGLRRPARTLAQAAA</sequence>
<dbReference type="Proteomes" id="UP000594637">
    <property type="component" value="Chromosome"/>
</dbReference>
<accession>A0A7T0LKM5</accession>
<dbReference type="Pfam" id="PF14387">
    <property type="entry name" value="DUF4418"/>
    <property type="match status" value="1"/>
</dbReference>
<dbReference type="KEGG" id="arep:ID810_00375"/>
<proteinExistence type="predicted"/>
<protein>
    <submittedName>
        <fullName evidence="2">DUF4418 family protein</fullName>
    </submittedName>
</protein>
<reference evidence="2 3" key="1">
    <citation type="submission" date="2020-11" db="EMBL/GenBank/DDBJ databases">
        <title>Actinomyces sp. ZJ750.</title>
        <authorList>
            <person name="Zhou J."/>
        </authorList>
    </citation>
    <scope>NUCLEOTIDE SEQUENCE [LARGE SCALE GENOMIC DNA]</scope>
    <source>
        <strain evidence="2 3">ZJ750</strain>
    </source>
</reference>
<name>A0A7T0LKM5_9ACTO</name>
<feature type="transmembrane region" description="Helical" evidence="1">
    <location>
        <begin position="144"/>
        <end position="162"/>
    </location>
</feature>
<dbReference type="InterPro" id="IPR025531">
    <property type="entry name" value="DUF4418"/>
</dbReference>
<keyword evidence="3" id="KW-1185">Reference proteome</keyword>
<keyword evidence="1" id="KW-0812">Transmembrane</keyword>
<dbReference type="EMBL" id="CP063989">
    <property type="protein sequence ID" value="QPL05497.1"/>
    <property type="molecule type" value="Genomic_DNA"/>
</dbReference>
<evidence type="ECO:0000256" key="1">
    <source>
        <dbReference type="SAM" id="Phobius"/>
    </source>
</evidence>
<feature type="transmembrane region" description="Helical" evidence="1">
    <location>
        <begin position="40"/>
        <end position="59"/>
    </location>
</feature>
<gene>
    <name evidence="2" type="ORF">ID810_00375</name>
</gene>
<dbReference type="AlphaFoldDB" id="A0A7T0LKM5"/>
<evidence type="ECO:0000313" key="3">
    <source>
        <dbReference type="Proteomes" id="UP000594637"/>
    </source>
</evidence>
<evidence type="ECO:0000313" key="2">
    <source>
        <dbReference type="EMBL" id="QPL05497.1"/>
    </source>
</evidence>
<feature type="transmembrane region" description="Helical" evidence="1">
    <location>
        <begin position="79"/>
        <end position="97"/>
    </location>
</feature>
<feature type="transmembrane region" description="Helical" evidence="1">
    <location>
        <begin position="104"/>
        <end position="124"/>
    </location>
</feature>
<keyword evidence="1" id="KW-0472">Membrane</keyword>
<keyword evidence="1" id="KW-1133">Transmembrane helix</keyword>
<organism evidence="2 3">
    <name type="scientific">Actinomyces respiraculi</name>
    <dbReference type="NCBI Taxonomy" id="2744574"/>
    <lineage>
        <taxon>Bacteria</taxon>
        <taxon>Bacillati</taxon>
        <taxon>Actinomycetota</taxon>
        <taxon>Actinomycetes</taxon>
        <taxon>Actinomycetales</taxon>
        <taxon>Actinomycetaceae</taxon>
        <taxon>Actinomyces</taxon>
    </lineage>
</organism>